<dbReference type="RefSeq" id="WP_146289339.1">
    <property type="nucleotide sequence ID" value="NZ_CP042304.1"/>
</dbReference>
<sequence length="316" mass="34152">MSALSKLAKDEMKAEISSLSRLIESLRPSDLLTRLSLEAKQQHLSKSLADLGEAMESATASVALFFGGRPVIGSKAIDSRFGTAAVNAFQDLVAKIQTQDNGGLGRRGPVANLAASSLHITDVARGSFGFILEEMVDQTTIIESPLKGAVDAAGDLLQSFAQDSDEKFEEDVSAFDERVLMAAGNFLGTLKSFGATARVVANDAEFRLTGEAVERAAARARTTKILEDEISMKGALTGTLPESHMFEFRADDENLRTFRGKVDKAIDAETLARLNRELSGLPAIGHFLRKRVLKEGELVRTAHVLLKVEPIYPAQF</sequence>
<evidence type="ECO:0000313" key="1">
    <source>
        <dbReference type="EMBL" id="QDZ10552.1"/>
    </source>
</evidence>
<dbReference type="Proteomes" id="UP000315364">
    <property type="component" value="Chromosome"/>
</dbReference>
<accession>A0A5B8LSS8</accession>
<dbReference type="KEGG" id="dea:FPZ08_07180"/>
<dbReference type="EMBL" id="CP042304">
    <property type="protein sequence ID" value="QDZ10552.1"/>
    <property type="molecule type" value="Genomic_DNA"/>
</dbReference>
<organism evidence="1 2">
    <name type="scientific">Devosia ginsengisoli</name>
    <dbReference type="NCBI Taxonomy" id="400770"/>
    <lineage>
        <taxon>Bacteria</taxon>
        <taxon>Pseudomonadati</taxon>
        <taxon>Pseudomonadota</taxon>
        <taxon>Alphaproteobacteria</taxon>
        <taxon>Hyphomicrobiales</taxon>
        <taxon>Devosiaceae</taxon>
        <taxon>Devosia</taxon>
    </lineage>
</organism>
<name>A0A5B8LSS8_9HYPH</name>
<keyword evidence="2" id="KW-1185">Reference proteome</keyword>
<protein>
    <submittedName>
        <fullName evidence="1">Uncharacterized protein</fullName>
    </submittedName>
</protein>
<dbReference type="OrthoDB" id="7822108at2"/>
<evidence type="ECO:0000313" key="2">
    <source>
        <dbReference type="Proteomes" id="UP000315364"/>
    </source>
</evidence>
<gene>
    <name evidence="1" type="ORF">FPZ08_07180</name>
</gene>
<proteinExistence type="predicted"/>
<dbReference type="AlphaFoldDB" id="A0A5B8LSS8"/>
<reference evidence="1 2" key="1">
    <citation type="submission" date="2019-07" db="EMBL/GenBank/DDBJ databases">
        <title>Full genome sequence of Devosia sp. Gsoil 520.</title>
        <authorList>
            <person name="Im W.-T."/>
        </authorList>
    </citation>
    <scope>NUCLEOTIDE SEQUENCE [LARGE SCALE GENOMIC DNA]</scope>
    <source>
        <strain evidence="1 2">Gsoil 520</strain>
    </source>
</reference>